<dbReference type="EC" id="5.1.3.2" evidence="5 10"/>
<dbReference type="InterPro" id="IPR005886">
    <property type="entry name" value="UDP_G4E"/>
</dbReference>
<dbReference type="PANTHER" id="PTHR43725:SF53">
    <property type="entry name" value="UDP-ARABINOSE 4-EPIMERASE 1"/>
    <property type="match status" value="1"/>
</dbReference>
<evidence type="ECO:0000256" key="6">
    <source>
        <dbReference type="ARBA" id="ARBA00018569"/>
    </source>
</evidence>
<dbReference type="Gene3D" id="3.90.25.10">
    <property type="entry name" value="UDP-galactose 4-epimerase, domain 1"/>
    <property type="match status" value="1"/>
</dbReference>
<keyword evidence="8 10" id="KW-0413">Isomerase</keyword>
<sequence>MTDERNDALNLVVTGGAGYVGSVCTARLLAEGHAVTVVDDLSTGHADAVPEGARLVEGDAADATRDLLAKGSYDGVLHFAAKSLVGESMQDPAKYWHGNVGTTLRLLDAMRDHGTPRLVFSSTAATYGEPETSPIAETAPTRPTNTYGATKLAVDLAITGYARAHGLAAVSLRYFNVAGAHGGIGERHATETHLIPLVLQVATGARERIQIFGEDYPTEDGTAVRDYIHVSDLADAHLLALRHARAGEHLVYNLGNGTGFSVRQVIEACREVTGHPIPAAVAPRRAGDPAVLVAASDRAREELGWKPERADLAGIVADAWRFTQRRAEG</sequence>
<evidence type="ECO:0000256" key="5">
    <source>
        <dbReference type="ARBA" id="ARBA00013189"/>
    </source>
</evidence>
<dbReference type="CDD" id="cd05247">
    <property type="entry name" value="UDP_G4E_1_SDR_e"/>
    <property type="match status" value="1"/>
</dbReference>
<evidence type="ECO:0000259" key="11">
    <source>
        <dbReference type="Pfam" id="PF01370"/>
    </source>
</evidence>
<comment type="cofactor">
    <cofactor evidence="2 10">
        <name>NAD(+)</name>
        <dbReference type="ChEBI" id="CHEBI:57540"/>
    </cofactor>
</comment>
<evidence type="ECO:0000313" key="13">
    <source>
        <dbReference type="Proteomes" id="UP001501116"/>
    </source>
</evidence>
<evidence type="ECO:0000256" key="8">
    <source>
        <dbReference type="ARBA" id="ARBA00023235"/>
    </source>
</evidence>
<dbReference type="RefSeq" id="WP_344421235.1">
    <property type="nucleotide sequence ID" value="NZ_BAAANN010000016.1"/>
</dbReference>
<evidence type="ECO:0000313" key="12">
    <source>
        <dbReference type="EMBL" id="GAA1965622.1"/>
    </source>
</evidence>
<organism evidence="12 13">
    <name type="scientific">Amycolatopsis minnesotensis</name>
    <dbReference type="NCBI Taxonomy" id="337894"/>
    <lineage>
        <taxon>Bacteria</taxon>
        <taxon>Bacillati</taxon>
        <taxon>Actinomycetota</taxon>
        <taxon>Actinomycetes</taxon>
        <taxon>Pseudonocardiales</taxon>
        <taxon>Pseudonocardiaceae</taxon>
        <taxon>Amycolatopsis</taxon>
    </lineage>
</organism>
<dbReference type="Gene3D" id="3.40.50.720">
    <property type="entry name" value="NAD(P)-binding Rossmann-like Domain"/>
    <property type="match status" value="1"/>
</dbReference>
<evidence type="ECO:0000256" key="2">
    <source>
        <dbReference type="ARBA" id="ARBA00001911"/>
    </source>
</evidence>
<feature type="domain" description="NAD-dependent epimerase/dehydratase" evidence="11">
    <location>
        <begin position="12"/>
        <end position="255"/>
    </location>
</feature>
<comment type="catalytic activity">
    <reaction evidence="1 10">
        <text>UDP-alpha-D-glucose = UDP-alpha-D-galactose</text>
        <dbReference type="Rhea" id="RHEA:22168"/>
        <dbReference type="ChEBI" id="CHEBI:58885"/>
        <dbReference type="ChEBI" id="CHEBI:66914"/>
        <dbReference type="EC" id="5.1.3.2"/>
    </reaction>
</comment>
<keyword evidence="7 10" id="KW-0520">NAD</keyword>
<dbReference type="SUPFAM" id="SSF51735">
    <property type="entry name" value="NAD(P)-binding Rossmann-fold domains"/>
    <property type="match status" value="1"/>
</dbReference>
<dbReference type="NCBIfam" id="TIGR01179">
    <property type="entry name" value="galE"/>
    <property type="match status" value="1"/>
</dbReference>
<comment type="subunit">
    <text evidence="10">Homodimer.</text>
</comment>
<gene>
    <name evidence="12" type="primary">galE</name>
    <name evidence="12" type="ORF">GCM10009754_42210</name>
</gene>
<comment type="pathway">
    <text evidence="3 10">Carbohydrate metabolism; galactose metabolism.</text>
</comment>
<proteinExistence type="inferred from homology"/>
<reference evidence="12 13" key="1">
    <citation type="journal article" date="2019" name="Int. J. Syst. Evol. Microbiol.">
        <title>The Global Catalogue of Microorganisms (GCM) 10K type strain sequencing project: providing services to taxonomists for standard genome sequencing and annotation.</title>
        <authorList>
            <consortium name="The Broad Institute Genomics Platform"/>
            <consortium name="The Broad Institute Genome Sequencing Center for Infectious Disease"/>
            <person name="Wu L."/>
            <person name="Ma J."/>
        </authorList>
    </citation>
    <scope>NUCLEOTIDE SEQUENCE [LARGE SCALE GENOMIC DNA]</scope>
    <source>
        <strain evidence="12 13">JCM 14545</strain>
    </source>
</reference>
<evidence type="ECO:0000256" key="9">
    <source>
        <dbReference type="ARBA" id="ARBA00023277"/>
    </source>
</evidence>
<protein>
    <recommendedName>
        <fullName evidence="6 10">UDP-glucose 4-epimerase</fullName>
        <ecNumber evidence="5 10">5.1.3.2</ecNumber>
    </recommendedName>
</protein>
<evidence type="ECO:0000256" key="4">
    <source>
        <dbReference type="ARBA" id="ARBA00007637"/>
    </source>
</evidence>
<name>A0ABN2R977_9PSEU</name>
<dbReference type="PANTHER" id="PTHR43725">
    <property type="entry name" value="UDP-GLUCOSE 4-EPIMERASE"/>
    <property type="match status" value="1"/>
</dbReference>
<dbReference type="InterPro" id="IPR036291">
    <property type="entry name" value="NAD(P)-bd_dom_sf"/>
</dbReference>
<keyword evidence="13" id="KW-1185">Reference proteome</keyword>
<dbReference type="Proteomes" id="UP001501116">
    <property type="component" value="Unassembled WGS sequence"/>
</dbReference>
<dbReference type="Pfam" id="PF01370">
    <property type="entry name" value="Epimerase"/>
    <property type="match status" value="1"/>
</dbReference>
<dbReference type="InterPro" id="IPR001509">
    <property type="entry name" value="Epimerase_deHydtase"/>
</dbReference>
<accession>A0ABN2R977</accession>
<keyword evidence="9 10" id="KW-0119">Carbohydrate metabolism</keyword>
<evidence type="ECO:0000256" key="10">
    <source>
        <dbReference type="RuleBase" id="RU366046"/>
    </source>
</evidence>
<dbReference type="EMBL" id="BAAANN010000016">
    <property type="protein sequence ID" value="GAA1965622.1"/>
    <property type="molecule type" value="Genomic_DNA"/>
</dbReference>
<evidence type="ECO:0000256" key="1">
    <source>
        <dbReference type="ARBA" id="ARBA00000083"/>
    </source>
</evidence>
<evidence type="ECO:0000256" key="7">
    <source>
        <dbReference type="ARBA" id="ARBA00023027"/>
    </source>
</evidence>
<evidence type="ECO:0000256" key="3">
    <source>
        <dbReference type="ARBA" id="ARBA00004947"/>
    </source>
</evidence>
<comment type="similarity">
    <text evidence="4 10">Belongs to the NAD(P)-dependent epimerase/dehydratase family.</text>
</comment>
<comment type="caution">
    <text evidence="12">The sequence shown here is derived from an EMBL/GenBank/DDBJ whole genome shotgun (WGS) entry which is preliminary data.</text>
</comment>